<keyword evidence="3" id="KW-1185">Reference proteome</keyword>
<name>A0AA36DN81_CYLNA</name>
<dbReference type="Proteomes" id="UP001176961">
    <property type="component" value="Unassembled WGS sequence"/>
</dbReference>
<accession>A0AA36DN81</accession>
<protein>
    <submittedName>
        <fullName evidence="2">Uncharacterized protein</fullName>
    </submittedName>
</protein>
<dbReference type="AlphaFoldDB" id="A0AA36DN81"/>
<comment type="caution">
    <text evidence="2">The sequence shown here is derived from an EMBL/GenBank/DDBJ whole genome shotgun (WGS) entry which is preliminary data.</text>
</comment>
<reference evidence="2" key="1">
    <citation type="submission" date="2023-07" db="EMBL/GenBank/DDBJ databases">
        <authorList>
            <consortium name="CYATHOMIX"/>
        </authorList>
    </citation>
    <scope>NUCLEOTIDE SEQUENCE</scope>
    <source>
        <strain evidence="2">N/A</strain>
    </source>
</reference>
<keyword evidence="1" id="KW-0812">Transmembrane</keyword>
<evidence type="ECO:0000313" key="3">
    <source>
        <dbReference type="Proteomes" id="UP001176961"/>
    </source>
</evidence>
<organism evidence="2 3">
    <name type="scientific">Cylicocyclus nassatus</name>
    <name type="common">Nematode worm</name>
    <dbReference type="NCBI Taxonomy" id="53992"/>
    <lineage>
        <taxon>Eukaryota</taxon>
        <taxon>Metazoa</taxon>
        <taxon>Ecdysozoa</taxon>
        <taxon>Nematoda</taxon>
        <taxon>Chromadorea</taxon>
        <taxon>Rhabditida</taxon>
        <taxon>Rhabditina</taxon>
        <taxon>Rhabditomorpha</taxon>
        <taxon>Strongyloidea</taxon>
        <taxon>Strongylidae</taxon>
        <taxon>Cylicocyclus</taxon>
    </lineage>
</organism>
<evidence type="ECO:0000256" key="1">
    <source>
        <dbReference type="SAM" id="Phobius"/>
    </source>
</evidence>
<keyword evidence="1" id="KW-0472">Membrane</keyword>
<dbReference type="EMBL" id="CATQJL010000001">
    <property type="protein sequence ID" value="CAJ0590786.1"/>
    <property type="molecule type" value="Genomic_DNA"/>
</dbReference>
<proteinExistence type="predicted"/>
<sequence length="125" mass="14435">MAFTALLIGVSIYLVAYLMALVANALFDLREAIIPCPKIVENVQPTAWYTLQVAVVSSLFQITQEEVMAEYTRDLNARKWIVRHSFPCNELTRRFLNKYSSRFLTNGYDINPKNINPQNMRAILY</sequence>
<gene>
    <name evidence="2" type="ORF">CYNAS_LOCUS2769</name>
</gene>
<feature type="transmembrane region" description="Helical" evidence="1">
    <location>
        <begin position="6"/>
        <end position="27"/>
    </location>
</feature>
<keyword evidence="1" id="KW-1133">Transmembrane helix</keyword>
<evidence type="ECO:0000313" key="2">
    <source>
        <dbReference type="EMBL" id="CAJ0590786.1"/>
    </source>
</evidence>